<name>A0A1H9DCP2_9HYPH</name>
<dbReference type="EC" id="4.2.2.29" evidence="7"/>
<keyword evidence="2 7" id="KW-0812">Transmembrane</keyword>
<dbReference type="InterPro" id="IPR003770">
    <property type="entry name" value="MLTG-like"/>
</dbReference>
<dbReference type="GO" id="GO:0009252">
    <property type="term" value="P:peptidoglycan biosynthetic process"/>
    <property type="evidence" value="ECO:0007669"/>
    <property type="project" value="UniProtKB-UniRule"/>
</dbReference>
<dbReference type="CDD" id="cd08010">
    <property type="entry name" value="MltG_like"/>
    <property type="match status" value="1"/>
</dbReference>
<dbReference type="RefSeq" id="WP_092495566.1">
    <property type="nucleotide sequence ID" value="NZ_FOFG01000002.1"/>
</dbReference>
<dbReference type="Proteomes" id="UP000199647">
    <property type="component" value="Unassembled WGS sequence"/>
</dbReference>
<dbReference type="PANTHER" id="PTHR30518:SF2">
    <property type="entry name" value="ENDOLYTIC MUREIN TRANSGLYCOSYLASE"/>
    <property type="match status" value="1"/>
</dbReference>
<dbReference type="EMBL" id="FOFG01000002">
    <property type="protein sequence ID" value="SEQ11077.1"/>
    <property type="molecule type" value="Genomic_DNA"/>
</dbReference>
<protein>
    <recommendedName>
        <fullName evidence="7">Endolytic murein transglycosylase</fullName>
        <ecNumber evidence="7">4.2.2.29</ecNumber>
    </recommendedName>
    <alternativeName>
        <fullName evidence="7">Peptidoglycan lytic transglycosylase</fullName>
    </alternativeName>
    <alternativeName>
        <fullName evidence="7">Peptidoglycan polymerization terminase</fullName>
    </alternativeName>
</protein>
<dbReference type="PANTHER" id="PTHR30518">
    <property type="entry name" value="ENDOLYTIC MUREIN TRANSGLYCOSYLASE"/>
    <property type="match status" value="1"/>
</dbReference>
<evidence type="ECO:0000256" key="5">
    <source>
        <dbReference type="ARBA" id="ARBA00023239"/>
    </source>
</evidence>
<dbReference type="STRING" id="1855383.SAMN05216548_102418"/>
<comment type="subcellular location">
    <subcellularLocation>
        <location evidence="7">Cell inner membrane</location>
        <topology evidence="7">Single-pass membrane protein</topology>
    </subcellularLocation>
</comment>
<evidence type="ECO:0000256" key="7">
    <source>
        <dbReference type="HAMAP-Rule" id="MF_02065"/>
    </source>
</evidence>
<evidence type="ECO:0000256" key="6">
    <source>
        <dbReference type="ARBA" id="ARBA00023316"/>
    </source>
</evidence>
<dbReference type="NCBIfam" id="TIGR00247">
    <property type="entry name" value="endolytic transglycosylase MltG"/>
    <property type="match status" value="1"/>
</dbReference>
<feature type="compositionally biased region" description="Low complexity" evidence="8">
    <location>
        <begin position="11"/>
        <end position="20"/>
    </location>
</feature>
<dbReference type="Gene3D" id="3.30.160.60">
    <property type="entry name" value="Classic Zinc Finger"/>
    <property type="match status" value="1"/>
</dbReference>
<keyword evidence="10" id="KW-1185">Reference proteome</keyword>
<sequence length="421" mass="45878">MDDEKSHTENNENGEAGETAPRTSAPSRRGEGGRRRINPRSPRQAIQPELAAPPPTPSRRANHPLVVVMNFFIMIVMLVLIGGGAALYFGRQRFLAPGPLTDTKTVLIARGSDLQRIASQLKQSQVVSSDFLFATGVKIYKAQDKLKAGEYLFKPGMSMRDVLDALVSGRSILHSITFPEGLTSQQIVDRLKADDTLSGDIQGVPAEGTLLPETYKFTIGTPRQQIIDEMERAEQRAVSDIWERKSQDLPISRDQLVTLASIVEKETGKADERPRVAAVFINRLQKKMRLQSDPTIIYGLFGGKGKPTDYALTRSDITKATPYNTYVIQGLPPTPIANPGRAAIEAVANPSRTDELYFVADGTGGHVFASSLDEHNKNVARWRKLQDAQGGNAAKPTPEATPAVGRDADPATVPIPKPAPQ</sequence>
<dbReference type="Gene3D" id="3.30.1490.480">
    <property type="entry name" value="Endolytic murein transglycosylase"/>
    <property type="match status" value="1"/>
</dbReference>
<gene>
    <name evidence="7" type="primary">mltG</name>
    <name evidence="9" type="ORF">SAMN05216548_102418</name>
</gene>
<dbReference type="GO" id="GO:0005886">
    <property type="term" value="C:plasma membrane"/>
    <property type="evidence" value="ECO:0007669"/>
    <property type="project" value="UniProtKB-SubCell"/>
</dbReference>
<dbReference type="HAMAP" id="MF_02065">
    <property type="entry name" value="MltG"/>
    <property type="match status" value="1"/>
</dbReference>
<comment type="catalytic activity">
    <reaction evidence="7">
        <text>a peptidoglycan chain = a peptidoglycan chain with N-acetyl-1,6-anhydromuramyl-[peptide] at the reducing end + a peptidoglycan chain with N-acetylglucosamine at the non-reducing end.</text>
        <dbReference type="EC" id="4.2.2.29"/>
    </reaction>
</comment>
<dbReference type="AlphaFoldDB" id="A0A1H9DCP2"/>
<feature type="transmembrane region" description="Helical" evidence="7">
    <location>
        <begin position="65"/>
        <end position="89"/>
    </location>
</feature>
<keyword evidence="3 7" id="KW-1133">Transmembrane helix</keyword>
<feature type="region of interest" description="Disordered" evidence="8">
    <location>
        <begin position="1"/>
        <end position="59"/>
    </location>
</feature>
<evidence type="ECO:0000256" key="4">
    <source>
        <dbReference type="ARBA" id="ARBA00023136"/>
    </source>
</evidence>
<proteinExistence type="inferred from homology"/>
<keyword evidence="4 7" id="KW-0472">Membrane</keyword>
<evidence type="ECO:0000313" key="9">
    <source>
        <dbReference type="EMBL" id="SEQ11077.1"/>
    </source>
</evidence>
<evidence type="ECO:0000256" key="3">
    <source>
        <dbReference type="ARBA" id="ARBA00022989"/>
    </source>
</evidence>
<dbReference type="GO" id="GO:0071555">
    <property type="term" value="P:cell wall organization"/>
    <property type="evidence" value="ECO:0007669"/>
    <property type="project" value="UniProtKB-KW"/>
</dbReference>
<evidence type="ECO:0000313" key="10">
    <source>
        <dbReference type="Proteomes" id="UP000199647"/>
    </source>
</evidence>
<keyword evidence="5 7" id="KW-0456">Lyase</keyword>
<evidence type="ECO:0000256" key="1">
    <source>
        <dbReference type="ARBA" id="ARBA00022475"/>
    </source>
</evidence>
<reference evidence="9 10" key="1">
    <citation type="submission" date="2016-10" db="EMBL/GenBank/DDBJ databases">
        <authorList>
            <person name="de Groot N.N."/>
        </authorList>
    </citation>
    <scope>NUCLEOTIDE SEQUENCE [LARGE SCALE GENOMIC DNA]</scope>
    <source>
        <strain evidence="9 10">A52C2</strain>
    </source>
</reference>
<keyword evidence="7" id="KW-0997">Cell inner membrane</keyword>
<evidence type="ECO:0000256" key="2">
    <source>
        <dbReference type="ARBA" id="ARBA00022692"/>
    </source>
</evidence>
<dbReference type="Pfam" id="PF02618">
    <property type="entry name" value="YceG"/>
    <property type="match status" value="1"/>
</dbReference>
<feature type="compositionally biased region" description="Basic and acidic residues" evidence="8">
    <location>
        <begin position="1"/>
        <end position="10"/>
    </location>
</feature>
<comment type="similarity">
    <text evidence="7">Belongs to the transglycosylase MltG family.</text>
</comment>
<comment type="function">
    <text evidence="7">Functions as a peptidoglycan terminase that cleaves nascent peptidoglycan strands endolytically to terminate their elongation.</text>
</comment>
<dbReference type="OrthoDB" id="9814591at2"/>
<feature type="region of interest" description="Disordered" evidence="8">
    <location>
        <begin position="384"/>
        <end position="421"/>
    </location>
</feature>
<feature type="site" description="Important for catalytic activity" evidence="7">
    <location>
        <position position="266"/>
    </location>
</feature>
<keyword evidence="6 7" id="KW-0961">Cell wall biogenesis/degradation</keyword>
<organism evidence="9 10">
    <name type="scientific">Faunimonas pinastri</name>
    <dbReference type="NCBI Taxonomy" id="1855383"/>
    <lineage>
        <taxon>Bacteria</taxon>
        <taxon>Pseudomonadati</taxon>
        <taxon>Pseudomonadota</taxon>
        <taxon>Alphaproteobacteria</taxon>
        <taxon>Hyphomicrobiales</taxon>
        <taxon>Afifellaceae</taxon>
        <taxon>Faunimonas</taxon>
    </lineage>
</organism>
<evidence type="ECO:0000256" key="8">
    <source>
        <dbReference type="SAM" id="MobiDB-lite"/>
    </source>
</evidence>
<keyword evidence="1 7" id="KW-1003">Cell membrane</keyword>
<accession>A0A1H9DCP2</accession>
<dbReference type="GO" id="GO:0008932">
    <property type="term" value="F:lytic endotransglycosylase activity"/>
    <property type="evidence" value="ECO:0007669"/>
    <property type="project" value="UniProtKB-UniRule"/>
</dbReference>